<evidence type="ECO:0000256" key="1">
    <source>
        <dbReference type="SAM" id="Phobius"/>
    </source>
</evidence>
<comment type="caution">
    <text evidence="2">The sequence shown here is derived from an EMBL/GenBank/DDBJ whole genome shotgun (WGS) entry which is preliminary data.</text>
</comment>
<dbReference type="RefSeq" id="WP_376866730.1">
    <property type="nucleotide sequence ID" value="NZ_JBHRYB010000013.1"/>
</dbReference>
<feature type="transmembrane region" description="Helical" evidence="1">
    <location>
        <begin position="41"/>
        <end position="57"/>
    </location>
</feature>
<proteinExistence type="predicted"/>
<keyword evidence="1" id="KW-1133">Transmembrane helix</keyword>
<reference evidence="3" key="1">
    <citation type="journal article" date="2019" name="Int. J. Syst. Evol. Microbiol.">
        <title>The Global Catalogue of Microorganisms (GCM) 10K type strain sequencing project: providing services to taxonomists for standard genome sequencing and annotation.</title>
        <authorList>
            <consortium name="The Broad Institute Genomics Platform"/>
            <consortium name="The Broad Institute Genome Sequencing Center for Infectious Disease"/>
            <person name="Wu L."/>
            <person name="Ma J."/>
        </authorList>
    </citation>
    <scope>NUCLEOTIDE SEQUENCE [LARGE SCALE GENOMIC DNA]</scope>
    <source>
        <strain evidence="3">KCTC 42424</strain>
    </source>
</reference>
<organism evidence="2 3">
    <name type="scientific">Bacterioplanoides pacificum</name>
    <dbReference type="NCBI Taxonomy" id="1171596"/>
    <lineage>
        <taxon>Bacteria</taxon>
        <taxon>Pseudomonadati</taxon>
        <taxon>Pseudomonadota</taxon>
        <taxon>Gammaproteobacteria</taxon>
        <taxon>Oceanospirillales</taxon>
        <taxon>Oceanospirillaceae</taxon>
        <taxon>Bacterioplanoides</taxon>
    </lineage>
</organism>
<keyword evidence="1" id="KW-0812">Transmembrane</keyword>
<evidence type="ECO:0000313" key="3">
    <source>
        <dbReference type="Proteomes" id="UP001595722"/>
    </source>
</evidence>
<dbReference type="PANTHER" id="PTHR34351">
    <property type="entry name" value="SLR1927 PROTEIN-RELATED"/>
    <property type="match status" value="1"/>
</dbReference>
<protein>
    <submittedName>
        <fullName evidence="2">DUF58 domain-containing protein</fullName>
    </submittedName>
</protein>
<keyword evidence="3" id="KW-1185">Reference proteome</keyword>
<name>A0ABV7VTR8_9GAMM</name>
<sequence length="326" mass="36684">MDFLISRGWKQRWRRWLDRRIPPARQLTLSHRSIFIIPNRLGLLLTTALVLLLVTAINYQNSLIFALTFWLFSLALAAMHFTYRNLSALTLAAGHAYPVFAGEVIELPLRLEAAAKRRYQALDLGFPDNPVVAADVSSDLSSEVGLSYRTHQRGWLQPGRLRLETRFPAGIYTAWTWVSLDFKVLIYPKPERVPFVFAAGDGGEELPGATSEVSGDQDFHGLRPYQPGDSLKQIAWKQLARGKGLVTKEFDSDNAASCWLDWHSLAPAAQESRLSRLTGWVLQAHQNGWKYGLRLPGVEIAPDNSELHKEHCLQQLALYGLPSEAN</sequence>
<dbReference type="PANTHER" id="PTHR34351:SF1">
    <property type="entry name" value="SLR1927 PROTEIN"/>
    <property type="match status" value="1"/>
</dbReference>
<dbReference type="Proteomes" id="UP001595722">
    <property type="component" value="Unassembled WGS sequence"/>
</dbReference>
<evidence type="ECO:0000313" key="2">
    <source>
        <dbReference type="EMBL" id="MFC3680695.1"/>
    </source>
</evidence>
<accession>A0ABV7VTR8</accession>
<feature type="transmembrane region" description="Helical" evidence="1">
    <location>
        <begin position="63"/>
        <end position="83"/>
    </location>
</feature>
<gene>
    <name evidence="2" type="ORF">ACFOMG_11365</name>
</gene>
<dbReference type="EMBL" id="JBHRYB010000013">
    <property type="protein sequence ID" value="MFC3680695.1"/>
    <property type="molecule type" value="Genomic_DNA"/>
</dbReference>
<keyword evidence="1" id="KW-0472">Membrane</keyword>